<organism evidence="3 4">
    <name type="scientific">Kocuria palustris PEL</name>
    <dbReference type="NCBI Taxonomy" id="1236550"/>
    <lineage>
        <taxon>Bacteria</taxon>
        <taxon>Bacillati</taxon>
        <taxon>Actinomycetota</taxon>
        <taxon>Actinomycetes</taxon>
        <taxon>Micrococcales</taxon>
        <taxon>Micrococcaceae</taxon>
        <taxon>Kocuria</taxon>
    </lineage>
</organism>
<feature type="region of interest" description="Disordered" evidence="1">
    <location>
        <begin position="120"/>
        <end position="141"/>
    </location>
</feature>
<proteinExistence type="predicted"/>
<dbReference type="Pfam" id="PF04069">
    <property type="entry name" value="OpuAC"/>
    <property type="match status" value="1"/>
</dbReference>
<dbReference type="GO" id="GO:0043190">
    <property type="term" value="C:ATP-binding cassette (ABC) transporter complex"/>
    <property type="evidence" value="ECO:0007669"/>
    <property type="project" value="InterPro"/>
</dbReference>
<feature type="domain" description="ABC-type glycine betaine transport system substrate-binding" evidence="2">
    <location>
        <begin position="53"/>
        <end position="346"/>
    </location>
</feature>
<evidence type="ECO:0000313" key="3">
    <source>
        <dbReference type="EMBL" id="EME35855.1"/>
    </source>
</evidence>
<sequence length="350" mass="36187">MGISGQQETTARSTGRSLRRGLLAVSATGLLVLTGCGDRGDDPQPAVSEEGPVLVGAGPTVQTQAVADAWVLALEDSGIAAEVREVEGGRAGYLQAVEDGTVDVYPDFTGDLYLELDAASAEQSPAEPTPSPGGEAAADSGGLIDSLTSLVGQDPGTAGFSDADVEAAVQEQLPDGLTLLATGSADRTRAMAVTAATGAQLSGSTLDSLSGDCSKMTIGVPNEETEQPVTVPALEELYGCEPQKVVGYGSPEETVEALLRDDVQAAVVVTTRPEIQDNALVVLEDGSGAMIPERVVPVADDELPQSVRTVVDDVDGRLDADAMTLLTRMTTSQDLYTPYEAADYWWGTQN</sequence>
<gene>
    <name evidence="3" type="ORF">C884_01255</name>
</gene>
<dbReference type="RefSeq" id="WP_006215481.1">
    <property type="nucleotide sequence ID" value="NZ_ANHZ02000020.1"/>
</dbReference>
<dbReference type="EMBL" id="ANHZ02000020">
    <property type="protein sequence ID" value="EME35855.1"/>
    <property type="molecule type" value="Genomic_DNA"/>
</dbReference>
<comment type="caution">
    <text evidence="3">The sequence shown here is derived from an EMBL/GenBank/DDBJ whole genome shotgun (WGS) entry which is preliminary data.</text>
</comment>
<dbReference type="Gene3D" id="3.40.190.10">
    <property type="entry name" value="Periplasmic binding protein-like II"/>
    <property type="match status" value="1"/>
</dbReference>
<dbReference type="STRING" id="71999.KPaMU14_02765"/>
<evidence type="ECO:0000256" key="1">
    <source>
        <dbReference type="SAM" id="MobiDB-lite"/>
    </source>
</evidence>
<name>M2YBJ8_9MICC</name>
<reference evidence="3 4" key="1">
    <citation type="journal article" date="2014" name="Genome Announc.">
        <title>Draft Genome Sequence of Kocuria palustris PEL.</title>
        <authorList>
            <person name="Sharma G."/>
            <person name="Khatri I."/>
            <person name="Subramanian S."/>
        </authorList>
    </citation>
    <scope>NUCLEOTIDE SEQUENCE [LARGE SCALE GENOMIC DNA]</scope>
    <source>
        <strain evidence="3 4">PEL</strain>
    </source>
</reference>
<protein>
    <submittedName>
        <fullName evidence="3">L-proline glycine betaine binding ABC transporter protein ProX</fullName>
    </submittedName>
</protein>
<evidence type="ECO:0000313" key="4">
    <source>
        <dbReference type="Proteomes" id="UP000009877"/>
    </source>
</evidence>
<dbReference type="Gene3D" id="3.40.190.120">
    <property type="entry name" value="Osmoprotection protein (prox), domain 2"/>
    <property type="match status" value="1"/>
</dbReference>
<dbReference type="GO" id="GO:0022857">
    <property type="term" value="F:transmembrane transporter activity"/>
    <property type="evidence" value="ECO:0007669"/>
    <property type="project" value="InterPro"/>
</dbReference>
<dbReference type="AlphaFoldDB" id="M2YBJ8"/>
<keyword evidence="4" id="KW-1185">Reference proteome</keyword>
<dbReference type="Proteomes" id="UP000009877">
    <property type="component" value="Unassembled WGS sequence"/>
</dbReference>
<accession>M2YBJ8</accession>
<evidence type="ECO:0000259" key="2">
    <source>
        <dbReference type="Pfam" id="PF04069"/>
    </source>
</evidence>
<dbReference type="InterPro" id="IPR007210">
    <property type="entry name" value="ABC_Gly_betaine_transp_sub-bd"/>
</dbReference>
<dbReference type="SUPFAM" id="SSF53850">
    <property type="entry name" value="Periplasmic binding protein-like II"/>
    <property type="match status" value="2"/>
</dbReference>